<reference evidence="2 3" key="2">
    <citation type="submission" date="2024-07" db="EMBL/GenBank/DDBJ databases">
        <authorList>
            <person name="Akdeniz Z."/>
        </authorList>
    </citation>
    <scope>NUCLEOTIDE SEQUENCE [LARGE SCALE GENOMIC DNA]</scope>
</reference>
<reference evidence="1" key="1">
    <citation type="submission" date="2023-06" db="EMBL/GenBank/DDBJ databases">
        <authorList>
            <person name="Kurt Z."/>
        </authorList>
    </citation>
    <scope>NUCLEOTIDE SEQUENCE</scope>
</reference>
<name>A0AA86Q5D7_9EUKA</name>
<protein>
    <submittedName>
        <fullName evidence="2">Hypothetical_protein</fullName>
    </submittedName>
</protein>
<accession>A0AA86Q5D7</accession>
<dbReference type="EMBL" id="CAXDID020000198">
    <property type="protein sequence ID" value="CAL6053768.1"/>
    <property type="molecule type" value="Genomic_DNA"/>
</dbReference>
<sequence>MNITIHEYLKTLTVQETELKLEELIFTSETLMLNVIKSYGLVFTSRANSRFCFFNSKSKRIEQTKCSRKSGSVCFAMHSYIHNIGQYKKYKYFVIGEIQKMIPCNSTTAKYFNPKLKLYKLTFKGIHSENCSRQNMQIILNRKQNETNLVAQTLQQCEKYLKDCIFYKITYVW</sequence>
<organism evidence="1">
    <name type="scientific">Hexamita inflata</name>
    <dbReference type="NCBI Taxonomy" id="28002"/>
    <lineage>
        <taxon>Eukaryota</taxon>
        <taxon>Metamonada</taxon>
        <taxon>Diplomonadida</taxon>
        <taxon>Hexamitidae</taxon>
        <taxon>Hexamitinae</taxon>
        <taxon>Hexamita</taxon>
    </lineage>
</organism>
<evidence type="ECO:0000313" key="1">
    <source>
        <dbReference type="EMBL" id="CAI9949938.1"/>
    </source>
</evidence>
<dbReference type="EMBL" id="CATOUU010000805">
    <property type="protein sequence ID" value="CAI9949938.1"/>
    <property type="molecule type" value="Genomic_DNA"/>
</dbReference>
<evidence type="ECO:0000313" key="3">
    <source>
        <dbReference type="Proteomes" id="UP001642409"/>
    </source>
</evidence>
<proteinExistence type="predicted"/>
<dbReference type="AlphaFoldDB" id="A0AA86Q5D7"/>
<comment type="caution">
    <text evidence="1">The sequence shown here is derived from an EMBL/GenBank/DDBJ whole genome shotgun (WGS) entry which is preliminary data.</text>
</comment>
<keyword evidence="3" id="KW-1185">Reference proteome</keyword>
<evidence type="ECO:0000313" key="2">
    <source>
        <dbReference type="EMBL" id="CAL6053768.1"/>
    </source>
</evidence>
<dbReference type="Proteomes" id="UP001642409">
    <property type="component" value="Unassembled WGS sequence"/>
</dbReference>
<gene>
    <name evidence="1" type="ORF">HINF_LOCUS37583</name>
    <name evidence="2" type="ORF">HINF_LOCUS45624</name>
</gene>